<evidence type="ECO:0000313" key="3">
    <source>
        <dbReference type="EMBL" id="SCG18111.1"/>
    </source>
</evidence>
<keyword evidence="2" id="KW-0812">Transmembrane</keyword>
<sequence length="456" mass="47649">MQPAGPYRFTHVLGGSPVGKAWAAIDEQGRLVTVAVLDATVAAAPGWREAFVGMTNSLAQAADPLPYAYADFSAAAPWVAYSAEVGPGAEKLLRALGVEYTPDPSAARPVSGVPQPVSGMPQPVSGLPQPVSGVAHPVSGVPQSTSGPPHLPWAMHAGPNPTQPVSSNPHPASGPPAPGWDAPTTAMPAQPVAETPQSPAAAQAPTPAGVPPYDPLAAPARRITPSDTRRRRTGLRVGIVALVLVLLGGAGAFAWVGLRDTTEQPTANPSPTGVVQSGAPEWSPSARPQQPGLEPPRPGDWPKWQVFGRSDAVRTLTPDGLGFDFVAPADWTCTPGGSTEGQVKYNCGASIGDNAEIGGELIVRNCPECGEEQRDALRKAEEAWGLQWRSGGPYVVLAETVKLNGANKYGIVVVAFWRSEPDGAIDRQLVLRMTAPEDWIDVIRRVVNSIRDNAGF</sequence>
<feature type="region of interest" description="Disordered" evidence="1">
    <location>
        <begin position="104"/>
        <end position="229"/>
    </location>
</feature>
<proteinExistence type="predicted"/>
<keyword evidence="4" id="KW-1185">Reference proteome</keyword>
<reference evidence="3 4" key="1">
    <citation type="submission" date="2016-06" db="EMBL/GenBank/DDBJ databases">
        <authorList>
            <person name="Kjaerup R.B."/>
            <person name="Dalgaard T.S."/>
            <person name="Juul-Madsen H.R."/>
        </authorList>
    </citation>
    <scope>NUCLEOTIDE SEQUENCE [LARGE SCALE GENOMIC DNA]</scope>
    <source>
        <strain evidence="3 4">DSM 43913</strain>
    </source>
</reference>
<dbReference type="AlphaFoldDB" id="A0A1C5GE71"/>
<name>A0A1C5GE71_MICEH</name>
<accession>A0A1C5GE71</accession>
<feature type="region of interest" description="Disordered" evidence="1">
    <location>
        <begin position="264"/>
        <end position="300"/>
    </location>
</feature>
<evidence type="ECO:0000256" key="1">
    <source>
        <dbReference type="SAM" id="MobiDB-lite"/>
    </source>
</evidence>
<dbReference type="EMBL" id="LT607733">
    <property type="protein sequence ID" value="SCG18111.1"/>
    <property type="molecule type" value="Genomic_DNA"/>
</dbReference>
<keyword evidence="2" id="KW-0472">Membrane</keyword>
<feature type="compositionally biased region" description="Polar residues" evidence="1">
    <location>
        <begin position="264"/>
        <end position="275"/>
    </location>
</feature>
<dbReference type="RefSeq" id="WP_089001766.1">
    <property type="nucleotide sequence ID" value="NZ_LT607733.1"/>
</dbReference>
<gene>
    <name evidence="3" type="ORF">GA0070610_4448</name>
</gene>
<evidence type="ECO:0000256" key="2">
    <source>
        <dbReference type="SAM" id="Phobius"/>
    </source>
</evidence>
<feature type="transmembrane region" description="Helical" evidence="2">
    <location>
        <begin position="237"/>
        <end position="258"/>
    </location>
</feature>
<dbReference type="Proteomes" id="UP000198251">
    <property type="component" value="Chromosome I"/>
</dbReference>
<evidence type="ECO:0000313" key="4">
    <source>
        <dbReference type="Proteomes" id="UP000198251"/>
    </source>
</evidence>
<dbReference type="GeneID" id="95804145"/>
<feature type="compositionally biased region" description="Low complexity" evidence="1">
    <location>
        <begin position="193"/>
        <end position="207"/>
    </location>
</feature>
<keyword evidence="2" id="KW-1133">Transmembrane helix</keyword>
<organism evidence="3 4">
    <name type="scientific">Micromonospora echinofusca</name>
    <dbReference type="NCBI Taxonomy" id="47858"/>
    <lineage>
        <taxon>Bacteria</taxon>
        <taxon>Bacillati</taxon>
        <taxon>Actinomycetota</taxon>
        <taxon>Actinomycetes</taxon>
        <taxon>Micromonosporales</taxon>
        <taxon>Micromonosporaceae</taxon>
        <taxon>Micromonospora</taxon>
    </lineage>
</organism>
<protein>
    <submittedName>
        <fullName evidence="3">Uncharacterized protein</fullName>
    </submittedName>
</protein>